<reference evidence="3 4" key="1">
    <citation type="journal article" date="2016" name="Mol. Biol. Evol.">
        <title>Comparative Genomics of Early-Diverging Mushroom-Forming Fungi Provides Insights into the Origins of Lignocellulose Decay Capabilities.</title>
        <authorList>
            <person name="Nagy L.G."/>
            <person name="Riley R."/>
            <person name="Tritt A."/>
            <person name="Adam C."/>
            <person name="Daum C."/>
            <person name="Floudas D."/>
            <person name="Sun H."/>
            <person name="Yadav J.S."/>
            <person name="Pangilinan J."/>
            <person name="Larsson K.H."/>
            <person name="Matsuura K."/>
            <person name="Barry K."/>
            <person name="Labutti K."/>
            <person name="Kuo R."/>
            <person name="Ohm R.A."/>
            <person name="Bhattacharya S.S."/>
            <person name="Shirouzu T."/>
            <person name="Yoshinaga Y."/>
            <person name="Martin F.M."/>
            <person name="Grigoriev I.V."/>
            <person name="Hibbett D.S."/>
        </authorList>
    </citation>
    <scope>NUCLEOTIDE SEQUENCE [LARGE SCALE GENOMIC DNA]</scope>
    <source>
        <strain evidence="3 4">93-53</strain>
    </source>
</reference>
<proteinExistence type="predicted"/>
<keyword evidence="2" id="KW-0732">Signal</keyword>
<dbReference type="InParanoid" id="A0A165DG72"/>
<gene>
    <name evidence="3" type="ORF">LAESUDRAFT_760841</name>
</gene>
<keyword evidence="4" id="KW-1185">Reference proteome</keyword>
<feature type="region of interest" description="Disordered" evidence="1">
    <location>
        <begin position="64"/>
        <end position="114"/>
    </location>
</feature>
<evidence type="ECO:0000256" key="1">
    <source>
        <dbReference type="SAM" id="MobiDB-lite"/>
    </source>
</evidence>
<evidence type="ECO:0000313" key="4">
    <source>
        <dbReference type="Proteomes" id="UP000076871"/>
    </source>
</evidence>
<dbReference type="EMBL" id="KV427634">
    <property type="protein sequence ID" value="KZT04824.1"/>
    <property type="molecule type" value="Genomic_DNA"/>
</dbReference>
<dbReference type="RefSeq" id="XP_040762564.1">
    <property type="nucleotide sequence ID" value="XM_040912815.1"/>
</dbReference>
<dbReference type="GeneID" id="63829843"/>
<name>A0A165DG72_9APHY</name>
<dbReference type="Proteomes" id="UP000076871">
    <property type="component" value="Unassembled WGS sequence"/>
</dbReference>
<feature type="chain" id="PRO_5007856529" evidence="2">
    <location>
        <begin position="23"/>
        <end position="114"/>
    </location>
</feature>
<protein>
    <submittedName>
        <fullName evidence="3">Uncharacterized protein</fullName>
    </submittedName>
</protein>
<evidence type="ECO:0000313" key="3">
    <source>
        <dbReference type="EMBL" id="KZT04824.1"/>
    </source>
</evidence>
<sequence length="114" mass="11505">MFINTQFTSLAALLLLLASSLGAQGAALEKRYPISVTWTTTTTTDTVVVTDYIFVKKTITPSVWHSTSSSVPTTSSGTDTSSAASNTGVSSNTGTGSVTGSAASSTATVTSTNA</sequence>
<evidence type="ECO:0000256" key="2">
    <source>
        <dbReference type="SAM" id="SignalP"/>
    </source>
</evidence>
<accession>A0A165DG72</accession>
<feature type="signal peptide" evidence="2">
    <location>
        <begin position="1"/>
        <end position="22"/>
    </location>
</feature>
<organism evidence="3 4">
    <name type="scientific">Laetiporus sulphureus 93-53</name>
    <dbReference type="NCBI Taxonomy" id="1314785"/>
    <lineage>
        <taxon>Eukaryota</taxon>
        <taxon>Fungi</taxon>
        <taxon>Dikarya</taxon>
        <taxon>Basidiomycota</taxon>
        <taxon>Agaricomycotina</taxon>
        <taxon>Agaricomycetes</taxon>
        <taxon>Polyporales</taxon>
        <taxon>Laetiporus</taxon>
    </lineage>
</organism>
<dbReference type="AlphaFoldDB" id="A0A165DG72"/>